<organism evidence="1">
    <name type="scientific">Timema tahoe</name>
    <dbReference type="NCBI Taxonomy" id="61484"/>
    <lineage>
        <taxon>Eukaryota</taxon>
        <taxon>Metazoa</taxon>
        <taxon>Ecdysozoa</taxon>
        <taxon>Arthropoda</taxon>
        <taxon>Hexapoda</taxon>
        <taxon>Insecta</taxon>
        <taxon>Pterygota</taxon>
        <taxon>Neoptera</taxon>
        <taxon>Polyneoptera</taxon>
        <taxon>Phasmatodea</taxon>
        <taxon>Timematodea</taxon>
        <taxon>Timematoidea</taxon>
        <taxon>Timematidae</taxon>
        <taxon>Timema</taxon>
    </lineage>
</organism>
<name>A0A7R9ILA4_9NEOP</name>
<reference evidence="1" key="1">
    <citation type="submission" date="2020-11" db="EMBL/GenBank/DDBJ databases">
        <authorList>
            <person name="Tran Van P."/>
        </authorList>
    </citation>
    <scope>NUCLEOTIDE SEQUENCE</scope>
</reference>
<protein>
    <submittedName>
        <fullName evidence="1">Uncharacterized protein</fullName>
    </submittedName>
</protein>
<dbReference type="AlphaFoldDB" id="A0A7R9ILA4"/>
<evidence type="ECO:0000313" key="1">
    <source>
        <dbReference type="EMBL" id="CAD7460270.1"/>
    </source>
</evidence>
<dbReference type="EMBL" id="OE003555">
    <property type="protein sequence ID" value="CAD7460270.1"/>
    <property type="molecule type" value="Genomic_DNA"/>
</dbReference>
<accession>A0A7R9ILA4</accession>
<sequence length="97" mass="10641">METVEEDSYSTDQTPTLNGSCKGLSVSVQGAEELHYVTLPTTQSSQRDCAPDLSPGRLEVNQVGVYVKWLQSVLAPLEPPTLKNTTEGEVLIQHLHF</sequence>
<proteinExistence type="predicted"/>
<gene>
    <name evidence="1" type="ORF">TTEB3V08_LOCUS8206</name>
</gene>